<comment type="subcellular location">
    <subcellularLocation>
        <location evidence="1">Mitochondrion inner membrane</location>
    </subcellularLocation>
</comment>
<evidence type="ECO:0000256" key="2">
    <source>
        <dbReference type="ARBA" id="ARBA00005712"/>
    </source>
</evidence>
<evidence type="ECO:0000313" key="14">
    <source>
        <dbReference type="EMBL" id="KAL0341166.1"/>
    </source>
</evidence>
<evidence type="ECO:0000256" key="4">
    <source>
        <dbReference type="ARBA" id="ARBA00022448"/>
    </source>
</evidence>
<evidence type="ECO:0000259" key="13">
    <source>
        <dbReference type="Pfam" id="PF02823"/>
    </source>
</evidence>
<keyword evidence="11" id="KW-0472">Membrane</keyword>
<keyword evidence="10" id="KW-0496">Mitochondrion</keyword>
<dbReference type="InterPro" id="IPR020546">
    <property type="entry name" value="ATP_synth_F1_dsu/esu_N"/>
</dbReference>
<evidence type="ECO:0000256" key="6">
    <source>
        <dbReference type="ARBA" id="ARBA00022792"/>
    </source>
</evidence>
<dbReference type="GO" id="GO:0046933">
    <property type="term" value="F:proton-transporting ATP synthase activity, rotational mechanism"/>
    <property type="evidence" value="ECO:0007669"/>
    <property type="project" value="InterPro"/>
</dbReference>
<dbReference type="Gene3D" id="1.20.5.440">
    <property type="entry name" value="ATP synthase delta/epsilon subunit, C-terminal domain"/>
    <property type="match status" value="1"/>
</dbReference>
<name>A0AAW2NFG5_SESRA</name>
<dbReference type="InterPro" id="IPR013256">
    <property type="entry name" value="Chromatin_SPT2"/>
</dbReference>
<keyword evidence="6" id="KW-0999">Mitochondrion inner membrane</keyword>
<dbReference type="SMART" id="SM00784">
    <property type="entry name" value="SPT2"/>
    <property type="match status" value="1"/>
</dbReference>
<dbReference type="Pfam" id="PF08243">
    <property type="entry name" value="SPT2"/>
    <property type="match status" value="1"/>
</dbReference>
<sequence>MLRQAQRFLLSRASASATRWSRRFSTDLPAETAGDSKFIDTWKKSIPNVDPPKTPSAYMAPRPPTPSTIPSKLTVNLVLPYDSVLSAKEVDMVIVPATTGQMGVLPGHVATIAELKPGILSVHEGNDVAKYFLSGGFAFVHANSIADIIAIEATPVDHIDPNLVQKGLAEFQQKLSSASTDVEKAEAQIGVDVHSALNAALTGNNSKKNSGLDRGKKLVQGAALAGGKDNAAPADNYGSFFGPSEIVFADRVIQETKSWLENPNFERGRKFKNVGRKKSAEASKMAEEVLQKMDRRKKVQCLKDGRDYSFLSSDCEIPVPGKKPNKSRPPEKIQEVQAIKKNSQNRQAFSFLSSACEIPMPGKKPNINSRPPEKVQGVQAIKKPSETGMKNSRPEKDSQVSRDSKKPSEKKMKSLVSKKIHRETSCSKADGRKRTLDQPQADHEEEENSTNAISSIREMFGYDPTKFCDDEEDVEMEATFDDIQKEERRSMRIAKKEDDQELKKILQERKKKPKL</sequence>
<dbReference type="NCBIfam" id="TIGR01216">
    <property type="entry name" value="ATP_synt_epsi"/>
    <property type="match status" value="1"/>
</dbReference>
<evidence type="ECO:0000256" key="11">
    <source>
        <dbReference type="ARBA" id="ARBA00023136"/>
    </source>
</evidence>
<gene>
    <name evidence="14" type="ORF">Sradi_4633400</name>
</gene>
<reference evidence="14" key="1">
    <citation type="submission" date="2020-06" db="EMBL/GenBank/DDBJ databases">
        <authorList>
            <person name="Li T."/>
            <person name="Hu X."/>
            <person name="Zhang T."/>
            <person name="Song X."/>
            <person name="Zhang H."/>
            <person name="Dai N."/>
            <person name="Sheng W."/>
            <person name="Hou X."/>
            <person name="Wei L."/>
        </authorList>
    </citation>
    <scope>NUCLEOTIDE SEQUENCE</scope>
    <source>
        <strain evidence="14">G02</strain>
        <tissue evidence="14">Leaf</tissue>
    </source>
</reference>
<feature type="compositionally biased region" description="Basic and acidic residues" evidence="12">
    <location>
        <begin position="422"/>
        <end position="442"/>
    </location>
</feature>
<dbReference type="PANTHER" id="PTHR13822:SF7">
    <property type="entry name" value="ATP SYNTHASE SUBUNIT DELTA, MITOCHONDRIAL"/>
    <property type="match status" value="1"/>
</dbReference>
<reference evidence="14" key="2">
    <citation type="journal article" date="2024" name="Plant">
        <title>Genomic evolution and insights into agronomic trait innovations of Sesamum species.</title>
        <authorList>
            <person name="Miao H."/>
            <person name="Wang L."/>
            <person name="Qu L."/>
            <person name="Liu H."/>
            <person name="Sun Y."/>
            <person name="Le M."/>
            <person name="Wang Q."/>
            <person name="Wei S."/>
            <person name="Zheng Y."/>
            <person name="Lin W."/>
            <person name="Duan Y."/>
            <person name="Cao H."/>
            <person name="Xiong S."/>
            <person name="Wang X."/>
            <person name="Wei L."/>
            <person name="Li C."/>
            <person name="Ma Q."/>
            <person name="Ju M."/>
            <person name="Zhao R."/>
            <person name="Li G."/>
            <person name="Mu C."/>
            <person name="Tian Q."/>
            <person name="Mei H."/>
            <person name="Zhang T."/>
            <person name="Gao T."/>
            <person name="Zhang H."/>
        </authorList>
    </citation>
    <scope>NUCLEOTIDE SEQUENCE</scope>
    <source>
        <strain evidence="14">G02</strain>
    </source>
</reference>
<dbReference type="InterPro" id="IPR036771">
    <property type="entry name" value="ATPsynth_dsu/esu_N"/>
</dbReference>
<dbReference type="AlphaFoldDB" id="A0AAW2NFG5"/>
<keyword evidence="8" id="KW-0175">Coiled coil</keyword>
<feature type="region of interest" description="Disordered" evidence="12">
    <location>
        <begin position="356"/>
        <end position="458"/>
    </location>
</feature>
<evidence type="ECO:0000256" key="5">
    <source>
        <dbReference type="ARBA" id="ARBA00022781"/>
    </source>
</evidence>
<comment type="similarity">
    <text evidence="2">Belongs to the ATPase epsilon chain family.</text>
</comment>
<proteinExistence type="inferred from homology"/>
<keyword evidence="4" id="KW-0813">Transport</keyword>
<protein>
    <submittedName>
        <fullName evidence="14">ATP synthase subunit delta', mitochondrial</fullName>
    </submittedName>
</protein>
<dbReference type="GO" id="GO:0045259">
    <property type="term" value="C:proton-transporting ATP synthase complex"/>
    <property type="evidence" value="ECO:0007669"/>
    <property type="project" value="InterPro"/>
</dbReference>
<evidence type="ECO:0000256" key="7">
    <source>
        <dbReference type="ARBA" id="ARBA00022946"/>
    </source>
</evidence>
<dbReference type="PANTHER" id="PTHR13822">
    <property type="entry name" value="ATP SYNTHASE DELTA/EPSILON CHAIN"/>
    <property type="match status" value="1"/>
</dbReference>
<evidence type="ECO:0000256" key="1">
    <source>
        <dbReference type="ARBA" id="ARBA00004273"/>
    </source>
</evidence>
<keyword evidence="9" id="KW-0406">Ion transport</keyword>
<comment type="similarity">
    <text evidence="3">Belongs to the SPT2 family.</text>
</comment>
<feature type="compositionally biased region" description="Basic and acidic residues" evidence="12">
    <location>
        <begin position="392"/>
        <end position="412"/>
    </location>
</feature>
<evidence type="ECO:0000256" key="3">
    <source>
        <dbReference type="ARBA" id="ARBA00006461"/>
    </source>
</evidence>
<accession>A0AAW2NFG5</accession>
<dbReference type="Pfam" id="PF02823">
    <property type="entry name" value="ATP-synt_DE_N"/>
    <property type="match status" value="1"/>
</dbReference>
<dbReference type="GO" id="GO:0005743">
    <property type="term" value="C:mitochondrial inner membrane"/>
    <property type="evidence" value="ECO:0007669"/>
    <property type="project" value="UniProtKB-SubCell"/>
</dbReference>
<organism evidence="14">
    <name type="scientific">Sesamum radiatum</name>
    <name type="common">Black benniseed</name>
    <dbReference type="NCBI Taxonomy" id="300843"/>
    <lineage>
        <taxon>Eukaryota</taxon>
        <taxon>Viridiplantae</taxon>
        <taxon>Streptophyta</taxon>
        <taxon>Embryophyta</taxon>
        <taxon>Tracheophyta</taxon>
        <taxon>Spermatophyta</taxon>
        <taxon>Magnoliopsida</taxon>
        <taxon>eudicotyledons</taxon>
        <taxon>Gunneridae</taxon>
        <taxon>Pentapetalae</taxon>
        <taxon>asterids</taxon>
        <taxon>lamiids</taxon>
        <taxon>Lamiales</taxon>
        <taxon>Pedaliaceae</taxon>
        <taxon>Sesamum</taxon>
    </lineage>
</organism>
<dbReference type="InterPro" id="IPR001469">
    <property type="entry name" value="ATP_synth_F1_dsu/esu"/>
</dbReference>
<evidence type="ECO:0000256" key="9">
    <source>
        <dbReference type="ARBA" id="ARBA00023065"/>
    </source>
</evidence>
<feature type="region of interest" description="Disordered" evidence="12">
    <location>
        <begin position="313"/>
        <end position="332"/>
    </location>
</feature>
<comment type="caution">
    <text evidence="14">The sequence shown here is derived from an EMBL/GenBank/DDBJ whole genome shotgun (WGS) entry which is preliminary data.</text>
</comment>
<dbReference type="HAMAP" id="MF_00530">
    <property type="entry name" value="ATP_synth_epsil_bac"/>
    <property type="match status" value="1"/>
</dbReference>
<evidence type="ECO:0000256" key="8">
    <source>
        <dbReference type="ARBA" id="ARBA00023054"/>
    </source>
</evidence>
<keyword evidence="7" id="KW-0809">Transit peptide</keyword>
<keyword evidence="5" id="KW-0375">Hydrogen ion transport</keyword>
<dbReference type="Gene3D" id="2.60.15.10">
    <property type="entry name" value="F0F1 ATP synthase delta/epsilon subunit, N-terminal"/>
    <property type="match status" value="1"/>
</dbReference>
<evidence type="ECO:0000256" key="12">
    <source>
        <dbReference type="SAM" id="MobiDB-lite"/>
    </source>
</evidence>
<evidence type="ECO:0000256" key="10">
    <source>
        <dbReference type="ARBA" id="ARBA00023128"/>
    </source>
</evidence>
<dbReference type="SUPFAM" id="SSF51344">
    <property type="entry name" value="Epsilon subunit of F1F0-ATP synthase N-terminal domain"/>
    <property type="match status" value="1"/>
</dbReference>
<dbReference type="CDD" id="cd12152">
    <property type="entry name" value="F1-ATPase_delta"/>
    <property type="match status" value="1"/>
</dbReference>
<feature type="domain" description="ATP synthase F1 complex delta/epsilon subunit N-terminal" evidence="13">
    <location>
        <begin position="73"/>
        <end position="145"/>
    </location>
</feature>
<dbReference type="EMBL" id="JACGWJ010000020">
    <property type="protein sequence ID" value="KAL0341166.1"/>
    <property type="molecule type" value="Genomic_DNA"/>
</dbReference>